<keyword evidence="2" id="KW-1133">Transmembrane helix</keyword>
<feature type="transmembrane region" description="Helical" evidence="2">
    <location>
        <begin position="200"/>
        <end position="223"/>
    </location>
</feature>
<evidence type="ECO:0000256" key="2">
    <source>
        <dbReference type="SAM" id="Phobius"/>
    </source>
</evidence>
<comment type="caution">
    <text evidence="4">The sequence shown here is derived from an EMBL/GenBank/DDBJ whole genome shotgun (WGS) entry which is preliminary data.</text>
</comment>
<keyword evidence="5" id="KW-1185">Reference proteome</keyword>
<dbReference type="RefSeq" id="WP_343873462.1">
    <property type="nucleotide sequence ID" value="NZ_BAAAIX010000016.1"/>
</dbReference>
<feature type="transmembrane region" description="Helical" evidence="2">
    <location>
        <begin position="297"/>
        <end position="315"/>
    </location>
</feature>
<feature type="transmembrane region" description="Helical" evidence="2">
    <location>
        <begin position="121"/>
        <end position="139"/>
    </location>
</feature>
<feature type="transmembrane region" description="Helical" evidence="2">
    <location>
        <begin position="145"/>
        <end position="162"/>
    </location>
</feature>
<protein>
    <submittedName>
        <fullName evidence="4">Threonine/serine exporter ThrE family protein</fullName>
    </submittedName>
</protein>
<feature type="domain" description="Threonine/serine exporter-like N-terminal" evidence="3">
    <location>
        <begin position="20"/>
        <end position="255"/>
    </location>
</feature>
<dbReference type="PANTHER" id="PTHR31082">
    <property type="entry name" value="PHEROMONE-REGULATED MEMBRANE PROTEIN 10"/>
    <property type="match status" value="1"/>
</dbReference>
<name>A0ABW4RUH9_9ACTN</name>
<dbReference type="InterPro" id="IPR010619">
    <property type="entry name" value="ThrE-like_N"/>
</dbReference>
<feature type="transmembrane region" description="Helical" evidence="2">
    <location>
        <begin position="321"/>
        <end position="340"/>
    </location>
</feature>
<keyword evidence="2" id="KW-0812">Transmembrane</keyword>
<reference evidence="5" key="1">
    <citation type="journal article" date="2019" name="Int. J. Syst. Evol. Microbiol.">
        <title>The Global Catalogue of Microorganisms (GCM) 10K type strain sequencing project: providing services to taxonomists for standard genome sequencing and annotation.</title>
        <authorList>
            <consortium name="The Broad Institute Genomics Platform"/>
            <consortium name="The Broad Institute Genome Sequencing Center for Infectious Disease"/>
            <person name="Wu L."/>
            <person name="Ma J."/>
        </authorList>
    </citation>
    <scope>NUCLEOTIDE SEQUENCE [LARGE SCALE GENOMIC DNA]</scope>
    <source>
        <strain evidence="5">CAIM 431</strain>
    </source>
</reference>
<proteinExistence type="inferred from homology"/>
<accession>A0ABW4RUH9</accession>
<organism evidence="4 5">
    <name type="scientific">Luteococcus peritonei</name>
    <dbReference type="NCBI Taxonomy" id="88874"/>
    <lineage>
        <taxon>Bacteria</taxon>
        <taxon>Bacillati</taxon>
        <taxon>Actinomycetota</taxon>
        <taxon>Actinomycetes</taxon>
        <taxon>Propionibacteriales</taxon>
        <taxon>Propionibacteriaceae</taxon>
        <taxon>Luteococcus</taxon>
    </lineage>
</organism>
<feature type="transmembrane region" description="Helical" evidence="2">
    <location>
        <begin position="235"/>
        <end position="256"/>
    </location>
</feature>
<dbReference type="EMBL" id="JBHUFZ010000015">
    <property type="protein sequence ID" value="MFD1889832.1"/>
    <property type="molecule type" value="Genomic_DNA"/>
</dbReference>
<feature type="transmembrane region" description="Helical" evidence="2">
    <location>
        <begin position="271"/>
        <end position="290"/>
    </location>
</feature>
<gene>
    <name evidence="4" type="ORF">ACFSCS_06465</name>
</gene>
<dbReference type="PANTHER" id="PTHR31082:SF4">
    <property type="entry name" value="PHEROMONE-REGULATED MEMBRANE PROTEIN 10"/>
    <property type="match status" value="1"/>
</dbReference>
<feature type="transmembrane region" description="Helical" evidence="2">
    <location>
        <begin position="382"/>
        <end position="405"/>
    </location>
</feature>
<dbReference type="InterPro" id="IPR051361">
    <property type="entry name" value="ThrE/Ser_Exporter"/>
</dbReference>
<dbReference type="Proteomes" id="UP001597326">
    <property type="component" value="Unassembled WGS sequence"/>
</dbReference>
<sequence length="420" mass="43837">MNATIAQPPSDSLDTATRRVLATIGAEMVSAGMTVTDVEFELQRLSARLGHPWLQVSATPTHITLALAPGEPATMQRMGGPLRLDQSLVVRQVRHDLLGGRIAVPEALEQIRRVRQLPLRYGRWGVYLGNMVVAAGICLIMQPGVANVLLAALCSLVVSFLIRSSGRHALLAALLPSLAALSVSLVVLGAWHAGMLQGPLRTLICPIAVLLPGALLSTGIAELATGSMISGTSRFLYGIVQLLLFALGVVAAAMLLKVPTAALTNTRVDELGVLAAPAGLALIAVGIMLSEGVPLRIFGWTAAVLVATFAAQQYGQAQTDSLPLGAFLGATTASFLSTAVESTRRNVPRLVLFLPSFWLLVPGTLGLMGITTVGAGTGTAEAVTGVLTLITSIALGLLVGSALALPLNRLTRRLQHVVHR</sequence>
<evidence type="ECO:0000313" key="5">
    <source>
        <dbReference type="Proteomes" id="UP001597326"/>
    </source>
</evidence>
<dbReference type="Pfam" id="PF06738">
    <property type="entry name" value="ThrE"/>
    <property type="match status" value="1"/>
</dbReference>
<comment type="similarity">
    <text evidence="1">Belongs to the ThrE exporter (TC 2.A.79) family.</text>
</comment>
<feature type="transmembrane region" description="Helical" evidence="2">
    <location>
        <begin position="352"/>
        <end position="376"/>
    </location>
</feature>
<feature type="transmembrane region" description="Helical" evidence="2">
    <location>
        <begin position="169"/>
        <end position="194"/>
    </location>
</feature>
<evidence type="ECO:0000313" key="4">
    <source>
        <dbReference type="EMBL" id="MFD1889832.1"/>
    </source>
</evidence>
<keyword evidence="2" id="KW-0472">Membrane</keyword>
<evidence type="ECO:0000259" key="3">
    <source>
        <dbReference type="Pfam" id="PF06738"/>
    </source>
</evidence>
<evidence type="ECO:0000256" key="1">
    <source>
        <dbReference type="ARBA" id="ARBA00034125"/>
    </source>
</evidence>